<keyword evidence="3" id="KW-1185">Reference proteome</keyword>
<sequence>MAISGQILKAINFAKLKGLKDIEIEFGPHRITAIMGCNGAGKTTVLHSIACIYQPPANSNKRDYRFPEFFIPTNHSIWNGSQFEVLQDFRNGQIVATDHRTTFKKAQDRWTPKYSSRVERYVTYIGLTTAVPQIEKESIKTKKLFNAPGIAYADPAHAARVMNLAGQVIGRTYTSISFLTASGKRYLGVQADGIDYSSLSMGAGEQRIFHILDEVLKAPNNGLILVDEIDALCYPDAFRRLLRILNDQAEAKRLQIIFTMQSTEFFDILYINFRHLLQTPARTLCFSETKPDAISRLTGVPQRPLEIFVEDFVAAAIVKKVAGQLMMSKYLAIESFGAAINCFSTVAGASLMRQDNYDNMLFVLDGDVHRTDAEKTTQLRKVLSGDNPETEQRRLDALSKITQFNLPVGVSPERYYHSIICQIDTAGLTAEQVEIVRVMQQIQQVPDNHQYFGDLYDRMDFSPAVGLSKLVDLLCLTAEWDVIVASIKRWLEAKAPQIMEQPPVRPVMAAPVPTNGTTLPSPAP</sequence>
<gene>
    <name evidence="2" type="ORF">HGH91_30855</name>
</gene>
<feature type="domain" description="AAA+ ATPase" evidence="1">
    <location>
        <begin position="28"/>
        <end position="283"/>
    </location>
</feature>
<dbReference type="Proteomes" id="UP000552864">
    <property type="component" value="Unassembled WGS sequence"/>
</dbReference>
<dbReference type="Gene3D" id="3.40.50.300">
    <property type="entry name" value="P-loop containing nucleotide triphosphate hydrolases"/>
    <property type="match status" value="1"/>
</dbReference>
<dbReference type="PANTHER" id="PTHR43581:SF4">
    <property type="entry name" value="ATP_GTP PHOSPHATASE"/>
    <property type="match status" value="1"/>
</dbReference>
<proteinExistence type="predicted"/>
<dbReference type="PANTHER" id="PTHR43581">
    <property type="entry name" value="ATP/GTP PHOSPHATASE"/>
    <property type="match status" value="1"/>
</dbReference>
<dbReference type="GO" id="GO:0016887">
    <property type="term" value="F:ATP hydrolysis activity"/>
    <property type="evidence" value="ECO:0007669"/>
    <property type="project" value="InterPro"/>
</dbReference>
<dbReference type="Pfam" id="PF13476">
    <property type="entry name" value="AAA_23"/>
    <property type="match status" value="1"/>
</dbReference>
<comment type="caution">
    <text evidence="2">The sequence shown here is derived from an EMBL/GenBank/DDBJ whole genome shotgun (WGS) entry which is preliminary data.</text>
</comment>
<organism evidence="2 3">
    <name type="scientific">Chitinophaga eiseniae</name>
    <dbReference type="NCBI Taxonomy" id="634771"/>
    <lineage>
        <taxon>Bacteria</taxon>
        <taxon>Pseudomonadati</taxon>
        <taxon>Bacteroidota</taxon>
        <taxon>Chitinophagia</taxon>
        <taxon>Chitinophagales</taxon>
        <taxon>Chitinophagaceae</taxon>
        <taxon>Chitinophaga</taxon>
    </lineage>
</organism>
<dbReference type="EMBL" id="JABAHZ010000018">
    <property type="protein sequence ID" value="NLR83052.1"/>
    <property type="molecule type" value="Genomic_DNA"/>
</dbReference>
<dbReference type="SUPFAM" id="SSF52540">
    <property type="entry name" value="P-loop containing nucleoside triphosphate hydrolases"/>
    <property type="match status" value="1"/>
</dbReference>
<keyword evidence="2" id="KW-0547">Nucleotide-binding</keyword>
<dbReference type="InterPro" id="IPR003593">
    <property type="entry name" value="AAA+_ATPase"/>
</dbReference>
<dbReference type="InterPro" id="IPR051396">
    <property type="entry name" value="Bact_Antivir_Def_Nuclease"/>
</dbReference>
<keyword evidence="2" id="KW-0067">ATP-binding</keyword>
<dbReference type="InterPro" id="IPR038729">
    <property type="entry name" value="Rad50/SbcC_AAA"/>
</dbReference>
<evidence type="ECO:0000313" key="3">
    <source>
        <dbReference type="Proteomes" id="UP000552864"/>
    </source>
</evidence>
<dbReference type="RefSeq" id="WP_168743093.1">
    <property type="nucleotide sequence ID" value="NZ_JABAHZ010000018.1"/>
</dbReference>
<protein>
    <submittedName>
        <fullName evidence="2">ATP-binding protein</fullName>
    </submittedName>
</protein>
<dbReference type="GO" id="GO:0005524">
    <property type="term" value="F:ATP binding"/>
    <property type="evidence" value="ECO:0007669"/>
    <property type="project" value="UniProtKB-KW"/>
</dbReference>
<name>A0A847SYD8_9BACT</name>
<evidence type="ECO:0000313" key="2">
    <source>
        <dbReference type="EMBL" id="NLR83052.1"/>
    </source>
</evidence>
<accession>A0A847SYD8</accession>
<reference evidence="2 3" key="1">
    <citation type="submission" date="2020-04" db="EMBL/GenBank/DDBJ databases">
        <authorList>
            <person name="Yin C."/>
        </authorList>
    </citation>
    <scope>NUCLEOTIDE SEQUENCE [LARGE SCALE GENOMIC DNA]</scope>
    <source>
        <strain evidence="2 3">Ak56</strain>
    </source>
</reference>
<dbReference type="AlphaFoldDB" id="A0A847SYD8"/>
<dbReference type="InterPro" id="IPR027417">
    <property type="entry name" value="P-loop_NTPase"/>
</dbReference>
<dbReference type="SMART" id="SM00382">
    <property type="entry name" value="AAA"/>
    <property type="match status" value="1"/>
</dbReference>
<evidence type="ECO:0000259" key="1">
    <source>
        <dbReference type="SMART" id="SM00382"/>
    </source>
</evidence>